<keyword evidence="3" id="KW-1185">Reference proteome</keyword>
<name>A0AA39IZY3_9AGAR</name>
<protein>
    <submittedName>
        <fullName evidence="2">Uncharacterized protein</fullName>
    </submittedName>
</protein>
<organism evidence="2 3">
    <name type="scientific">Armillaria borealis</name>
    <dbReference type="NCBI Taxonomy" id="47425"/>
    <lineage>
        <taxon>Eukaryota</taxon>
        <taxon>Fungi</taxon>
        <taxon>Dikarya</taxon>
        <taxon>Basidiomycota</taxon>
        <taxon>Agaricomycotina</taxon>
        <taxon>Agaricomycetes</taxon>
        <taxon>Agaricomycetidae</taxon>
        <taxon>Agaricales</taxon>
        <taxon>Marasmiineae</taxon>
        <taxon>Physalacriaceae</taxon>
        <taxon>Armillaria</taxon>
    </lineage>
</organism>
<proteinExistence type="predicted"/>
<dbReference type="Proteomes" id="UP001175226">
    <property type="component" value="Unassembled WGS sequence"/>
</dbReference>
<dbReference type="AlphaFoldDB" id="A0AA39IZY3"/>
<evidence type="ECO:0000313" key="2">
    <source>
        <dbReference type="EMBL" id="KAK0432249.1"/>
    </source>
</evidence>
<dbReference type="EMBL" id="JAUEPT010000097">
    <property type="protein sequence ID" value="KAK0432249.1"/>
    <property type="molecule type" value="Genomic_DNA"/>
</dbReference>
<feature type="compositionally biased region" description="Gly residues" evidence="1">
    <location>
        <begin position="170"/>
        <end position="182"/>
    </location>
</feature>
<gene>
    <name evidence="2" type="ORF">EV421DRAFT_1742436</name>
</gene>
<reference evidence="2" key="1">
    <citation type="submission" date="2023-06" db="EMBL/GenBank/DDBJ databases">
        <authorList>
            <consortium name="Lawrence Berkeley National Laboratory"/>
            <person name="Ahrendt S."/>
            <person name="Sahu N."/>
            <person name="Indic B."/>
            <person name="Wong-Bajracharya J."/>
            <person name="Merenyi Z."/>
            <person name="Ke H.-M."/>
            <person name="Monk M."/>
            <person name="Kocsube S."/>
            <person name="Drula E."/>
            <person name="Lipzen A."/>
            <person name="Balint B."/>
            <person name="Henrissat B."/>
            <person name="Andreopoulos B."/>
            <person name="Martin F.M."/>
            <person name="Harder C.B."/>
            <person name="Rigling D."/>
            <person name="Ford K.L."/>
            <person name="Foster G.D."/>
            <person name="Pangilinan J."/>
            <person name="Papanicolaou A."/>
            <person name="Barry K."/>
            <person name="LaButti K."/>
            <person name="Viragh M."/>
            <person name="Koriabine M."/>
            <person name="Yan M."/>
            <person name="Riley R."/>
            <person name="Champramary S."/>
            <person name="Plett K.L."/>
            <person name="Tsai I.J."/>
            <person name="Slot J."/>
            <person name="Sipos G."/>
            <person name="Plett J."/>
            <person name="Nagy L.G."/>
            <person name="Grigoriev I.V."/>
        </authorList>
    </citation>
    <scope>NUCLEOTIDE SEQUENCE</scope>
    <source>
        <strain evidence="2">FPL87.14</strain>
    </source>
</reference>
<comment type="caution">
    <text evidence="2">The sequence shown here is derived from an EMBL/GenBank/DDBJ whole genome shotgun (WGS) entry which is preliminary data.</text>
</comment>
<evidence type="ECO:0000313" key="3">
    <source>
        <dbReference type="Proteomes" id="UP001175226"/>
    </source>
</evidence>
<feature type="region of interest" description="Disordered" evidence="1">
    <location>
        <begin position="156"/>
        <end position="182"/>
    </location>
</feature>
<accession>A0AA39IZY3</accession>
<evidence type="ECO:0000256" key="1">
    <source>
        <dbReference type="SAM" id="MobiDB-lite"/>
    </source>
</evidence>
<sequence>MISCAGSRTIDVVPLVLTIAATSGHWLGIGSSASDDQVPLHLTTDTIKVNVLDVEVSVSSRGLLSKPHLQDISSQHQQQELEINLRERSKTKTGSYRRLLPFEVLKFTAFHGYGVLPRAWIKRTSSFLSYSFTSTDLMVVQRSSFNSLFPSTFGSGEKIANDGKEDPAALGGGGGAGKDPLD</sequence>